<evidence type="ECO:0000313" key="3">
    <source>
        <dbReference type="Proteomes" id="UP000634136"/>
    </source>
</evidence>
<proteinExistence type="predicted"/>
<protein>
    <submittedName>
        <fullName evidence="2">Phosphopantothenoylcysteine decarboxylase subunit VHS3</fullName>
    </submittedName>
</protein>
<evidence type="ECO:0000313" key="2">
    <source>
        <dbReference type="EMBL" id="KAF7818253.1"/>
    </source>
</evidence>
<gene>
    <name evidence="2" type="ORF">G2W53_023708</name>
</gene>
<feature type="region of interest" description="Disordered" evidence="1">
    <location>
        <begin position="93"/>
        <end position="119"/>
    </location>
</feature>
<dbReference type="PANTHER" id="PTHR35726:SF4">
    <property type="entry name" value="GLUTAMIC ACID-RICH PROTEIN-LIKE"/>
    <property type="match status" value="1"/>
</dbReference>
<evidence type="ECO:0000256" key="1">
    <source>
        <dbReference type="SAM" id="MobiDB-lite"/>
    </source>
</evidence>
<dbReference type="EMBL" id="JAAIUW010000008">
    <property type="protein sequence ID" value="KAF7818253.1"/>
    <property type="molecule type" value="Genomic_DNA"/>
</dbReference>
<accession>A0A834WER4</accession>
<dbReference type="Proteomes" id="UP000634136">
    <property type="component" value="Unassembled WGS sequence"/>
</dbReference>
<dbReference type="AlphaFoldDB" id="A0A834WER4"/>
<organism evidence="2 3">
    <name type="scientific">Senna tora</name>
    <dbReference type="NCBI Taxonomy" id="362788"/>
    <lineage>
        <taxon>Eukaryota</taxon>
        <taxon>Viridiplantae</taxon>
        <taxon>Streptophyta</taxon>
        <taxon>Embryophyta</taxon>
        <taxon>Tracheophyta</taxon>
        <taxon>Spermatophyta</taxon>
        <taxon>Magnoliopsida</taxon>
        <taxon>eudicotyledons</taxon>
        <taxon>Gunneridae</taxon>
        <taxon>Pentapetalae</taxon>
        <taxon>rosids</taxon>
        <taxon>fabids</taxon>
        <taxon>Fabales</taxon>
        <taxon>Fabaceae</taxon>
        <taxon>Caesalpinioideae</taxon>
        <taxon>Cassia clade</taxon>
        <taxon>Senna</taxon>
    </lineage>
</organism>
<reference evidence="2" key="1">
    <citation type="submission" date="2020-09" db="EMBL/GenBank/DDBJ databases">
        <title>Genome-Enabled Discovery of Anthraquinone Biosynthesis in Senna tora.</title>
        <authorList>
            <person name="Kang S.-H."/>
            <person name="Pandey R.P."/>
            <person name="Lee C.-M."/>
            <person name="Sim J.-S."/>
            <person name="Jeong J.-T."/>
            <person name="Choi B.-S."/>
            <person name="Jung M."/>
            <person name="Ginzburg D."/>
            <person name="Zhao K."/>
            <person name="Won S.Y."/>
            <person name="Oh T.-J."/>
            <person name="Yu Y."/>
            <person name="Kim N.-H."/>
            <person name="Lee O.R."/>
            <person name="Lee T.-H."/>
            <person name="Bashyal P."/>
            <person name="Kim T.-S."/>
            <person name="Lee W.-H."/>
            <person name="Kawkins C."/>
            <person name="Kim C.-K."/>
            <person name="Kim J.S."/>
            <person name="Ahn B.O."/>
            <person name="Rhee S.Y."/>
            <person name="Sohng J.K."/>
        </authorList>
    </citation>
    <scope>NUCLEOTIDE SEQUENCE</scope>
    <source>
        <tissue evidence="2">Leaf</tissue>
    </source>
</reference>
<name>A0A834WER4_9FABA</name>
<dbReference type="PANTHER" id="PTHR35726">
    <property type="entry name" value="GLUTAMIC ACID-RICH PROTEIN-LIKE"/>
    <property type="match status" value="1"/>
</dbReference>
<comment type="caution">
    <text evidence="2">The sequence shown here is derived from an EMBL/GenBank/DDBJ whole genome shotgun (WGS) entry which is preliminary data.</text>
</comment>
<keyword evidence="3" id="KW-1185">Reference proteome</keyword>
<sequence length="134" mass="15409">MFLMMMMDIKATSDFSSYFLFEATGDSEALSDPIMDDVAFSDDDDDAQSCSYDASETHNVSKVINGYVSHHELDDDEKKEDEEVCFYGRSYYEDDDDDEIQQPHKSSESVDSSSESLVDEIEKNRRFWEACLRS</sequence>